<dbReference type="AlphaFoldDB" id="A0A392P4R7"/>
<organism evidence="1 2">
    <name type="scientific">Trifolium medium</name>
    <dbReference type="NCBI Taxonomy" id="97028"/>
    <lineage>
        <taxon>Eukaryota</taxon>
        <taxon>Viridiplantae</taxon>
        <taxon>Streptophyta</taxon>
        <taxon>Embryophyta</taxon>
        <taxon>Tracheophyta</taxon>
        <taxon>Spermatophyta</taxon>
        <taxon>Magnoliopsida</taxon>
        <taxon>eudicotyledons</taxon>
        <taxon>Gunneridae</taxon>
        <taxon>Pentapetalae</taxon>
        <taxon>rosids</taxon>
        <taxon>fabids</taxon>
        <taxon>Fabales</taxon>
        <taxon>Fabaceae</taxon>
        <taxon>Papilionoideae</taxon>
        <taxon>50 kb inversion clade</taxon>
        <taxon>NPAAA clade</taxon>
        <taxon>Hologalegina</taxon>
        <taxon>IRL clade</taxon>
        <taxon>Trifolieae</taxon>
        <taxon>Trifolium</taxon>
    </lineage>
</organism>
<name>A0A392P4R7_9FABA</name>
<feature type="non-terminal residue" evidence="1">
    <location>
        <position position="75"/>
    </location>
</feature>
<keyword evidence="2" id="KW-1185">Reference proteome</keyword>
<proteinExistence type="predicted"/>
<reference evidence="1 2" key="1">
    <citation type="journal article" date="2018" name="Front. Plant Sci.">
        <title>Red Clover (Trifolium pratense) and Zigzag Clover (T. medium) - A Picture of Genomic Similarities and Differences.</title>
        <authorList>
            <person name="Dluhosova J."/>
            <person name="Istvanek J."/>
            <person name="Nedelnik J."/>
            <person name="Repkova J."/>
        </authorList>
    </citation>
    <scope>NUCLEOTIDE SEQUENCE [LARGE SCALE GENOMIC DNA]</scope>
    <source>
        <strain evidence="2">cv. 10/8</strain>
        <tissue evidence="1">Leaf</tissue>
    </source>
</reference>
<evidence type="ECO:0000313" key="2">
    <source>
        <dbReference type="Proteomes" id="UP000265520"/>
    </source>
</evidence>
<comment type="caution">
    <text evidence="1">The sequence shown here is derived from an EMBL/GenBank/DDBJ whole genome shotgun (WGS) entry which is preliminary data.</text>
</comment>
<feature type="non-terminal residue" evidence="1">
    <location>
        <position position="1"/>
    </location>
</feature>
<protein>
    <submittedName>
        <fullName evidence="1">Uncharacterized protein</fullName>
    </submittedName>
</protein>
<dbReference type="EMBL" id="LXQA010063896">
    <property type="protein sequence ID" value="MCI07028.1"/>
    <property type="molecule type" value="Genomic_DNA"/>
</dbReference>
<dbReference type="Proteomes" id="UP000265520">
    <property type="component" value="Unassembled WGS sequence"/>
</dbReference>
<sequence length="75" mass="8396">SALDIIDDTWKYGRKVYGERKRKSICKQPWKMVLILVLAQGAVLHHVRRSLCACEVVASGCGARRAGSLRKAQSR</sequence>
<accession>A0A392P4R7</accession>
<evidence type="ECO:0000313" key="1">
    <source>
        <dbReference type="EMBL" id="MCI07028.1"/>
    </source>
</evidence>